<evidence type="ECO:0000313" key="12">
    <source>
        <dbReference type="WBParaSite" id="PSAMB.scaffold3147size19469.g20514.t1"/>
    </source>
</evidence>
<dbReference type="WBParaSite" id="PSAMB.scaffold3147size19469.g20514.t1">
    <property type="protein sequence ID" value="PSAMB.scaffold3147size19469.g20514.t1"/>
    <property type="gene ID" value="PSAMB.scaffold3147size19469.g20514"/>
</dbReference>
<dbReference type="PANTHER" id="PTHR24230">
    <property type="entry name" value="G-PROTEIN COUPLED RECEPTOR"/>
    <property type="match status" value="1"/>
</dbReference>
<feature type="transmembrane region" description="Helical" evidence="9">
    <location>
        <begin position="259"/>
        <end position="278"/>
    </location>
</feature>
<evidence type="ECO:0000256" key="6">
    <source>
        <dbReference type="ARBA" id="ARBA00023136"/>
    </source>
</evidence>
<evidence type="ECO:0000259" key="10">
    <source>
        <dbReference type="PROSITE" id="PS50262"/>
    </source>
</evidence>
<sequence length="356" mass="40326">MMFTEPDPPSALGLSIWYLLMAALGLPLNLFIVSSTIMRRSLRAVPMNWLVLSAAVADTAYLLSLAVFLRWSLVADHLVCKISGFAMYYFGMISIFTAPFLAALRFMALSGNGHFGSTISRRGVIGINCGIWIVSALLYLPFVILDKFGIEKVGTCGITHEENWYELPYFLFCSGTLFVAYSATFFFNRRLHSWVKNMNTKLLSLTGESKVTLSDTRNLMKIFRWFLIVPVIAFLPTLILQILYRTNIQLLNIRLDRVVVAFGALPAVINPFVTIKYLRPYRLVMEAVGSKIPFFSSVIRFLFKEDQDTSWERMKVNVTNKVQAVYRISIPVLSMRNNSVSVYNTQISDTLPTIVL</sequence>
<dbReference type="GO" id="GO:0007218">
    <property type="term" value="P:neuropeptide signaling pathway"/>
    <property type="evidence" value="ECO:0007669"/>
    <property type="project" value="TreeGrafter"/>
</dbReference>
<dbReference type="InterPro" id="IPR017452">
    <property type="entry name" value="GPCR_Rhodpsn_7TM"/>
</dbReference>
<evidence type="ECO:0000256" key="8">
    <source>
        <dbReference type="ARBA" id="ARBA00023224"/>
    </source>
</evidence>
<proteinExistence type="predicted"/>
<organism evidence="11 12">
    <name type="scientific">Plectus sambesii</name>
    <dbReference type="NCBI Taxonomy" id="2011161"/>
    <lineage>
        <taxon>Eukaryota</taxon>
        <taxon>Metazoa</taxon>
        <taxon>Ecdysozoa</taxon>
        <taxon>Nematoda</taxon>
        <taxon>Chromadorea</taxon>
        <taxon>Plectida</taxon>
        <taxon>Plectina</taxon>
        <taxon>Plectoidea</taxon>
        <taxon>Plectidae</taxon>
        <taxon>Plectus</taxon>
    </lineage>
</organism>
<keyword evidence="3 9" id="KW-0812">Transmembrane</keyword>
<name>A0A914W3H0_9BILA</name>
<feature type="transmembrane region" description="Helical" evidence="9">
    <location>
        <begin position="125"/>
        <end position="145"/>
    </location>
</feature>
<evidence type="ECO:0000256" key="9">
    <source>
        <dbReference type="SAM" id="Phobius"/>
    </source>
</evidence>
<feature type="transmembrane region" description="Helical" evidence="9">
    <location>
        <begin position="16"/>
        <end position="37"/>
    </location>
</feature>
<dbReference type="GO" id="GO:0008528">
    <property type="term" value="F:G protein-coupled peptide receptor activity"/>
    <property type="evidence" value="ECO:0007669"/>
    <property type="project" value="TreeGrafter"/>
</dbReference>
<keyword evidence="7" id="KW-0675">Receptor</keyword>
<dbReference type="AlphaFoldDB" id="A0A914W3H0"/>
<accession>A0A914W3H0</accession>
<dbReference type="GO" id="GO:0005886">
    <property type="term" value="C:plasma membrane"/>
    <property type="evidence" value="ECO:0007669"/>
    <property type="project" value="UniProtKB-SubCell"/>
</dbReference>
<evidence type="ECO:0000256" key="4">
    <source>
        <dbReference type="ARBA" id="ARBA00022989"/>
    </source>
</evidence>
<evidence type="ECO:0000256" key="5">
    <source>
        <dbReference type="ARBA" id="ARBA00023040"/>
    </source>
</evidence>
<reference evidence="12" key="1">
    <citation type="submission" date="2022-11" db="UniProtKB">
        <authorList>
            <consortium name="WormBaseParasite"/>
        </authorList>
    </citation>
    <scope>IDENTIFICATION</scope>
</reference>
<keyword evidence="2" id="KW-1003">Cell membrane</keyword>
<feature type="transmembrane region" description="Helical" evidence="9">
    <location>
        <begin position="222"/>
        <end position="244"/>
    </location>
</feature>
<comment type="subcellular location">
    <subcellularLocation>
        <location evidence="1">Cell membrane</location>
        <topology evidence="1">Multi-pass membrane protein</topology>
    </subcellularLocation>
</comment>
<feature type="transmembrane region" description="Helical" evidence="9">
    <location>
        <begin position="85"/>
        <end position="104"/>
    </location>
</feature>
<keyword evidence="5" id="KW-0297">G-protein coupled receptor</keyword>
<evidence type="ECO:0000256" key="1">
    <source>
        <dbReference type="ARBA" id="ARBA00004651"/>
    </source>
</evidence>
<evidence type="ECO:0000256" key="7">
    <source>
        <dbReference type="ARBA" id="ARBA00023170"/>
    </source>
</evidence>
<evidence type="ECO:0000313" key="11">
    <source>
        <dbReference type="Proteomes" id="UP000887566"/>
    </source>
</evidence>
<dbReference type="Pfam" id="PF00001">
    <property type="entry name" value="7tm_1"/>
    <property type="match status" value="1"/>
</dbReference>
<evidence type="ECO:0000256" key="2">
    <source>
        <dbReference type="ARBA" id="ARBA00022475"/>
    </source>
</evidence>
<keyword evidence="8" id="KW-0807">Transducer</keyword>
<dbReference type="InterPro" id="IPR000276">
    <property type="entry name" value="GPCR_Rhodpsn"/>
</dbReference>
<keyword evidence="6 9" id="KW-0472">Membrane</keyword>
<keyword evidence="4 9" id="KW-1133">Transmembrane helix</keyword>
<evidence type="ECO:0000256" key="3">
    <source>
        <dbReference type="ARBA" id="ARBA00022692"/>
    </source>
</evidence>
<dbReference type="SUPFAM" id="SSF81321">
    <property type="entry name" value="Family A G protein-coupled receptor-like"/>
    <property type="match status" value="1"/>
</dbReference>
<feature type="domain" description="G-protein coupled receptors family 1 profile" evidence="10">
    <location>
        <begin position="28"/>
        <end position="274"/>
    </location>
</feature>
<feature type="transmembrane region" description="Helical" evidence="9">
    <location>
        <begin position="169"/>
        <end position="188"/>
    </location>
</feature>
<keyword evidence="11" id="KW-1185">Reference proteome</keyword>
<protein>
    <submittedName>
        <fullName evidence="12">G-protein coupled receptors family 1 profile domain-containing protein</fullName>
    </submittedName>
</protein>
<dbReference type="CDD" id="cd00637">
    <property type="entry name" value="7tm_classA_rhodopsin-like"/>
    <property type="match status" value="1"/>
</dbReference>
<dbReference type="Proteomes" id="UP000887566">
    <property type="component" value="Unplaced"/>
</dbReference>
<dbReference type="Gene3D" id="1.20.1070.10">
    <property type="entry name" value="Rhodopsin 7-helix transmembrane proteins"/>
    <property type="match status" value="1"/>
</dbReference>
<feature type="transmembrane region" description="Helical" evidence="9">
    <location>
        <begin position="49"/>
        <end position="73"/>
    </location>
</feature>
<dbReference type="PRINTS" id="PR00237">
    <property type="entry name" value="GPCRRHODOPSN"/>
</dbReference>
<dbReference type="PROSITE" id="PS50262">
    <property type="entry name" value="G_PROTEIN_RECEP_F1_2"/>
    <property type="match status" value="1"/>
</dbReference>